<gene>
    <name evidence="2" type="primary">LOC107778908</name>
</gene>
<dbReference type="PaxDb" id="4097-A0A1S3YRG2"/>
<dbReference type="OMA" id="CEHCITS"/>
<dbReference type="InterPro" id="IPR039537">
    <property type="entry name" value="Retrotran_Ty1/copia-like"/>
</dbReference>
<protein>
    <submittedName>
        <fullName evidence="2">Uncharacterized mitochondrial protein AtMg00300-like</fullName>
    </submittedName>
</protein>
<evidence type="ECO:0000259" key="1">
    <source>
        <dbReference type="Pfam" id="PF13976"/>
    </source>
</evidence>
<feature type="domain" description="GAG-pre-integrase" evidence="1">
    <location>
        <begin position="24"/>
        <end position="93"/>
    </location>
</feature>
<evidence type="ECO:0000313" key="2">
    <source>
        <dbReference type="RefSeq" id="XP_016454718.1"/>
    </source>
</evidence>
<reference evidence="2" key="1">
    <citation type="submission" date="2025-08" db="UniProtKB">
        <authorList>
            <consortium name="RefSeq"/>
        </authorList>
    </citation>
    <scope>IDENTIFICATION</scope>
</reference>
<dbReference type="KEGG" id="nta:107778908"/>
<sequence>MSEAGTIKVTKGSLVMLKGKLENGLYTLVGSTIVGSANASTVHLSNDDKVRLWHMSLGHMSARGLKMLSNHNLLEGENINTLDFCEHCVLRKQKKVSFSTGKHKTRGVLDYIHSDLWGPSKLPSKGRK</sequence>
<accession>A0A1S3YRG2</accession>
<dbReference type="AlphaFoldDB" id="A0A1S3YRG2"/>
<dbReference type="InterPro" id="IPR025724">
    <property type="entry name" value="GAG-pre-integrase_dom"/>
</dbReference>
<proteinExistence type="predicted"/>
<name>A0A1S3YRG2_TOBAC</name>
<dbReference type="Pfam" id="PF13976">
    <property type="entry name" value="gag_pre-integrs"/>
    <property type="match status" value="1"/>
</dbReference>
<dbReference type="RefSeq" id="XP_016454718.1">
    <property type="nucleotide sequence ID" value="XM_016599232.1"/>
</dbReference>
<dbReference type="PANTHER" id="PTHR42648">
    <property type="entry name" value="TRANSPOSASE, PUTATIVE-RELATED"/>
    <property type="match status" value="1"/>
</dbReference>
<dbReference type="OrthoDB" id="1283342at2759"/>
<feature type="non-terminal residue" evidence="2">
    <location>
        <position position="128"/>
    </location>
</feature>
<organism evidence="2">
    <name type="scientific">Nicotiana tabacum</name>
    <name type="common">Common tobacco</name>
    <dbReference type="NCBI Taxonomy" id="4097"/>
    <lineage>
        <taxon>Eukaryota</taxon>
        <taxon>Viridiplantae</taxon>
        <taxon>Streptophyta</taxon>
        <taxon>Embryophyta</taxon>
        <taxon>Tracheophyta</taxon>
        <taxon>Spermatophyta</taxon>
        <taxon>Magnoliopsida</taxon>
        <taxon>eudicotyledons</taxon>
        <taxon>Gunneridae</taxon>
        <taxon>Pentapetalae</taxon>
        <taxon>asterids</taxon>
        <taxon>lamiids</taxon>
        <taxon>Solanales</taxon>
        <taxon>Solanaceae</taxon>
        <taxon>Nicotianoideae</taxon>
        <taxon>Nicotianeae</taxon>
        <taxon>Nicotiana</taxon>
    </lineage>
</organism>
<dbReference type="PANTHER" id="PTHR42648:SF28">
    <property type="entry name" value="TRANSPOSON-ENCODED PROTEIN WITH RIBONUCLEASE H-LIKE AND RETROVIRUS ZINC FINGER-LIKE DOMAINS"/>
    <property type="match status" value="1"/>
</dbReference>